<sequence length="192" mass="20877">MWKEDMRMANLWRVVDALSPDLPLLATSPAPHTKQGDNFEGEKTTETDGADDDGIGALVQKLAYMAGRSGMPFTHGPMTMVVAYLDLRGLLFRPRQTNNLRSVVPLPFGVPVQGGKFAQPKQKFFTAAGIKSTLRAPSTRGTETLRGGSSSTASEVILPTNNASSSRFGLMKTLLFWQRNRSSSRGNSSEVD</sequence>
<evidence type="ECO:0000313" key="1">
    <source>
        <dbReference type="EMBL" id="KAJ2973254.1"/>
    </source>
</evidence>
<proteinExistence type="predicted"/>
<name>A0ACC1N482_9HYPO</name>
<protein>
    <submittedName>
        <fullName evidence="1">Uncharacterized protein</fullName>
    </submittedName>
</protein>
<evidence type="ECO:0000313" key="2">
    <source>
        <dbReference type="Proteomes" id="UP001143910"/>
    </source>
</evidence>
<organism evidence="1 2">
    <name type="scientific">Zarea fungicola</name>
    <dbReference type="NCBI Taxonomy" id="93591"/>
    <lineage>
        <taxon>Eukaryota</taxon>
        <taxon>Fungi</taxon>
        <taxon>Dikarya</taxon>
        <taxon>Ascomycota</taxon>
        <taxon>Pezizomycotina</taxon>
        <taxon>Sordariomycetes</taxon>
        <taxon>Hypocreomycetidae</taxon>
        <taxon>Hypocreales</taxon>
        <taxon>Cordycipitaceae</taxon>
        <taxon>Zarea</taxon>
    </lineage>
</organism>
<keyword evidence="2" id="KW-1185">Reference proteome</keyword>
<gene>
    <name evidence="1" type="ORF">NQ176_g6714</name>
</gene>
<reference evidence="1" key="1">
    <citation type="submission" date="2022-08" db="EMBL/GenBank/DDBJ databases">
        <title>Genome Sequence of Lecanicillium fungicola.</title>
        <authorList>
            <person name="Buettner E."/>
        </authorList>
    </citation>
    <scope>NUCLEOTIDE SEQUENCE</scope>
    <source>
        <strain evidence="1">Babe33</strain>
    </source>
</reference>
<accession>A0ACC1N482</accession>
<dbReference type="EMBL" id="JANJQO010001002">
    <property type="protein sequence ID" value="KAJ2973254.1"/>
    <property type="molecule type" value="Genomic_DNA"/>
</dbReference>
<dbReference type="Proteomes" id="UP001143910">
    <property type="component" value="Unassembled WGS sequence"/>
</dbReference>
<comment type="caution">
    <text evidence="1">The sequence shown here is derived from an EMBL/GenBank/DDBJ whole genome shotgun (WGS) entry which is preliminary data.</text>
</comment>